<reference evidence="2" key="1">
    <citation type="submission" date="2021-05" db="EMBL/GenBank/DDBJ databases">
        <authorList>
            <person name="Alioto T."/>
            <person name="Alioto T."/>
            <person name="Gomez Garrido J."/>
        </authorList>
    </citation>
    <scope>NUCLEOTIDE SEQUENCE</scope>
</reference>
<keyword evidence="1" id="KW-1133">Transmembrane helix</keyword>
<evidence type="ECO:0000313" key="2">
    <source>
        <dbReference type="EMBL" id="CAG6713718.1"/>
    </source>
</evidence>
<name>A0A8D8XZP7_9HEMI</name>
<sequence length="140" mass="15575">MLCIVNKFPVGTFSRLSGKNVFLFSNLLISDFFCLLFICVIAKAVEICGLSMGLNIMGLNIIMGCNMNISLFCHSEAKGSIAIIYTWVLYNTTINRCGPMIIKHNDTSLLTLTPNSGDFFLSKQKQTKKGQKKKLPEIVQ</sequence>
<keyword evidence="1" id="KW-0472">Membrane</keyword>
<evidence type="ECO:0000256" key="1">
    <source>
        <dbReference type="SAM" id="Phobius"/>
    </source>
</evidence>
<organism evidence="2">
    <name type="scientific">Cacopsylla melanoneura</name>
    <dbReference type="NCBI Taxonomy" id="428564"/>
    <lineage>
        <taxon>Eukaryota</taxon>
        <taxon>Metazoa</taxon>
        <taxon>Ecdysozoa</taxon>
        <taxon>Arthropoda</taxon>
        <taxon>Hexapoda</taxon>
        <taxon>Insecta</taxon>
        <taxon>Pterygota</taxon>
        <taxon>Neoptera</taxon>
        <taxon>Paraneoptera</taxon>
        <taxon>Hemiptera</taxon>
        <taxon>Sternorrhyncha</taxon>
        <taxon>Psylloidea</taxon>
        <taxon>Psyllidae</taxon>
        <taxon>Psyllinae</taxon>
        <taxon>Cacopsylla</taxon>
    </lineage>
</organism>
<feature type="transmembrane region" description="Helical" evidence="1">
    <location>
        <begin position="21"/>
        <end position="45"/>
    </location>
</feature>
<dbReference type="EMBL" id="HBUF01350907">
    <property type="protein sequence ID" value="CAG6713718.1"/>
    <property type="molecule type" value="Transcribed_RNA"/>
</dbReference>
<proteinExistence type="predicted"/>
<dbReference type="AlphaFoldDB" id="A0A8D8XZP7"/>
<keyword evidence="1" id="KW-0812">Transmembrane</keyword>
<protein>
    <submittedName>
        <fullName evidence="2">Uncharacterized protein</fullName>
    </submittedName>
</protein>
<accession>A0A8D8XZP7</accession>